<dbReference type="PROSITE" id="PS00518">
    <property type="entry name" value="ZF_RING_1"/>
    <property type="match status" value="1"/>
</dbReference>
<evidence type="ECO:0000256" key="2">
    <source>
        <dbReference type="ARBA" id="ARBA00022771"/>
    </source>
</evidence>
<proteinExistence type="predicted"/>
<evidence type="ECO:0008006" key="7">
    <source>
        <dbReference type="Google" id="ProtNLM"/>
    </source>
</evidence>
<keyword evidence="6" id="KW-1185">Reference proteome</keyword>
<keyword evidence="2" id="KW-0863">Zinc-finger</keyword>
<accession>A0ABR4C101</accession>
<name>A0ABR4C101_9HELO</name>
<evidence type="ECO:0000313" key="5">
    <source>
        <dbReference type="EMBL" id="KAL2063577.1"/>
    </source>
</evidence>
<evidence type="ECO:0000313" key="6">
    <source>
        <dbReference type="Proteomes" id="UP001595075"/>
    </source>
</evidence>
<dbReference type="EMBL" id="JAZHXI010000015">
    <property type="protein sequence ID" value="KAL2063577.1"/>
    <property type="molecule type" value="Genomic_DNA"/>
</dbReference>
<feature type="compositionally biased region" description="Polar residues" evidence="4">
    <location>
        <begin position="331"/>
        <end position="353"/>
    </location>
</feature>
<evidence type="ECO:0000256" key="4">
    <source>
        <dbReference type="SAM" id="MobiDB-lite"/>
    </source>
</evidence>
<reference evidence="5 6" key="1">
    <citation type="journal article" date="2024" name="Commun. Biol.">
        <title>Comparative genomic analysis of thermophilic fungi reveals convergent evolutionary adaptations and gene losses.</title>
        <authorList>
            <person name="Steindorff A.S."/>
            <person name="Aguilar-Pontes M.V."/>
            <person name="Robinson A.J."/>
            <person name="Andreopoulos B."/>
            <person name="LaButti K."/>
            <person name="Kuo A."/>
            <person name="Mondo S."/>
            <person name="Riley R."/>
            <person name="Otillar R."/>
            <person name="Haridas S."/>
            <person name="Lipzen A."/>
            <person name="Grimwood J."/>
            <person name="Schmutz J."/>
            <person name="Clum A."/>
            <person name="Reid I.D."/>
            <person name="Moisan M.C."/>
            <person name="Butler G."/>
            <person name="Nguyen T.T.M."/>
            <person name="Dewar K."/>
            <person name="Conant G."/>
            <person name="Drula E."/>
            <person name="Henrissat B."/>
            <person name="Hansel C."/>
            <person name="Singer S."/>
            <person name="Hutchinson M.I."/>
            <person name="de Vries R.P."/>
            <person name="Natvig D.O."/>
            <person name="Powell A.J."/>
            <person name="Tsang A."/>
            <person name="Grigoriev I.V."/>
        </authorList>
    </citation>
    <scope>NUCLEOTIDE SEQUENCE [LARGE SCALE GENOMIC DNA]</scope>
    <source>
        <strain evidence="5 6">CBS 494.80</strain>
    </source>
</reference>
<feature type="region of interest" description="Disordered" evidence="4">
    <location>
        <begin position="134"/>
        <end position="167"/>
    </location>
</feature>
<gene>
    <name evidence="5" type="ORF">VTL71DRAFT_5382</name>
</gene>
<feature type="compositionally biased region" description="Polar residues" evidence="4">
    <location>
        <begin position="283"/>
        <end position="296"/>
    </location>
</feature>
<feature type="region of interest" description="Disordered" evidence="4">
    <location>
        <begin position="213"/>
        <end position="233"/>
    </location>
</feature>
<organism evidence="5 6">
    <name type="scientific">Oculimacula yallundae</name>
    <dbReference type="NCBI Taxonomy" id="86028"/>
    <lineage>
        <taxon>Eukaryota</taxon>
        <taxon>Fungi</taxon>
        <taxon>Dikarya</taxon>
        <taxon>Ascomycota</taxon>
        <taxon>Pezizomycotina</taxon>
        <taxon>Leotiomycetes</taxon>
        <taxon>Helotiales</taxon>
        <taxon>Ploettnerulaceae</taxon>
        <taxon>Oculimacula</taxon>
    </lineage>
</organism>
<keyword evidence="1" id="KW-0479">Metal-binding</keyword>
<keyword evidence="3" id="KW-0862">Zinc</keyword>
<evidence type="ECO:0000256" key="3">
    <source>
        <dbReference type="ARBA" id="ARBA00022833"/>
    </source>
</evidence>
<sequence>MAPRIPAGLYDDMDDATSTAILEIQINDIDELIAEAIDAKDDDSNDPSEWEIALKIHKEELQQGLSVIRDRKLSQAMAQAVMVERNSNNSAIAAAITQERLAENDRAVALRLAGLPVPPPIQQALAGLGSPAIPQMSRQAAAPPRQPPGLGTIPTPPQTPQYHSASHPQPVAREILSNMDPALTAANQLRQQTPQHTSTIIVQLQPATPRFSPTTALATESKPDSQLSATFSVPGRSLPAPSLMLPAFAPATSFNPWSLTPAKKKPQVISNNSAPTPSSSASQNLAAPSPDDSSCRASDGLDILTNKAAAEVLPLKVYPLPDHDVAGSIIPSLNSLPPASVSRTSPLTSNGDKSSVDKSEANSRSTPCRIGEFTTKPQKRKLDDDRDTGPQTKKVHLGDQNSVNSGTKRPREEDADTGSRPNKRVDTGAGKTTEFTGDAPDSDKIVTEQAGLHDEVMNCVCCADSFEPAYTCQMPCKHDYCHFCVQRVVINALVDEALFPPRCCKQSFDMDSMRNALTPELISGFHEKKAEFETIDRTYCSNTKCSTFLYPVNIVADTATCPLCFTTTCTMFWSCQLPKAGSDVNIAKEWFNLSSAATTLLVYAGPEWCYVCGVAWKNCPCPVWDENRLLERANQIADRNPQPVGPARQEQVAAIAREVFENHECDHDEWERIDGEEDCEECGDELPYFIWRCRDCDFDACSRYRYNVL</sequence>
<comment type="caution">
    <text evidence="5">The sequence shown here is derived from an EMBL/GenBank/DDBJ whole genome shotgun (WGS) entry which is preliminary data.</text>
</comment>
<dbReference type="InterPro" id="IPR017907">
    <property type="entry name" value="Znf_RING_CS"/>
</dbReference>
<feature type="region of interest" description="Disordered" evidence="4">
    <location>
        <begin position="330"/>
        <end position="442"/>
    </location>
</feature>
<dbReference type="Proteomes" id="UP001595075">
    <property type="component" value="Unassembled WGS sequence"/>
</dbReference>
<feature type="region of interest" description="Disordered" evidence="4">
    <location>
        <begin position="265"/>
        <end position="298"/>
    </location>
</feature>
<feature type="compositionally biased region" description="Polar residues" evidence="4">
    <location>
        <begin position="213"/>
        <end position="231"/>
    </location>
</feature>
<feature type="compositionally biased region" description="Low complexity" evidence="4">
    <location>
        <begin position="270"/>
        <end position="282"/>
    </location>
</feature>
<protein>
    <recommendedName>
        <fullName evidence="7">RING-type domain-containing protein</fullName>
    </recommendedName>
</protein>
<evidence type="ECO:0000256" key="1">
    <source>
        <dbReference type="ARBA" id="ARBA00022723"/>
    </source>
</evidence>